<proteinExistence type="inferred from homology"/>
<evidence type="ECO:0000256" key="1">
    <source>
        <dbReference type="ARBA" id="ARBA00008796"/>
    </source>
</evidence>
<dbReference type="GO" id="GO:0005634">
    <property type="term" value="C:nucleus"/>
    <property type="evidence" value="ECO:0007669"/>
    <property type="project" value="TreeGrafter"/>
</dbReference>
<sequence length="197" mass="21935">MFSLNQSYWHSENTLSSTASLFTCSGSSLNFSLSSSPLADSAVNCSSHQIPGGRGTGRDHSFDALLHKDDRLTVTQTTPVNGKPSVLHFQHRLTEHRASFWEGVLNADSLFLQVPEGELLEGSRESLTSLLQFTEENLKVSCVFLWFPKSREDRLWITKTFHYMGFEIVKPGHPLVPAQAGLLFMAYSLDPCGPNEE</sequence>
<evidence type="ECO:0000313" key="4">
    <source>
        <dbReference type="Ensembl" id="ENSPKIP00000032749.1"/>
    </source>
</evidence>
<organism evidence="4 5">
    <name type="scientific">Paramormyrops kingsleyae</name>
    <dbReference type="NCBI Taxonomy" id="1676925"/>
    <lineage>
        <taxon>Eukaryota</taxon>
        <taxon>Metazoa</taxon>
        <taxon>Chordata</taxon>
        <taxon>Craniata</taxon>
        <taxon>Vertebrata</taxon>
        <taxon>Euteleostomi</taxon>
        <taxon>Actinopterygii</taxon>
        <taxon>Neopterygii</taxon>
        <taxon>Teleostei</taxon>
        <taxon>Osteoglossocephala</taxon>
        <taxon>Osteoglossomorpha</taxon>
        <taxon>Osteoglossiformes</taxon>
        <taxon>Mormyridae</taxon>
        <taxon>Paramormyrops</taxon>
    </lineage>
</organism>
<protein>
    <submittedName>
        <fullName evidence="4">Ornithine decarboxylase antizyme 2</fullName>
    </submittedName>
</protein>
<dbReference type="Pfam" id="PF02100">
    <property type="entry name" value="ODC_AZ"/>
    <property type="match status" value="1"/>
</dbReference>
<dbReference type="AlphaFoldDB" id="A0A3B3SPS4"/>
<dbReference type="GO" id="GO:0008073">
    <property type="term" value="F:ornithine decarboxylase inhibitor activity"/>
    <property type="evidence" value="ECO:0007669"/>
    <property type="project" value="InterPro"/>
</dbReference>
<accession>A0A3B3SPS4</accession>
<dbReference type="Proteomes" id="UP000261540">
    <property type="component" value="Unplaced"/>
</dbReference>
<evidence type="ECO:0000256" key="2">
    <source>
        <dbReference type="ARBA" id="ARBA00011836"/>
    </source>
</evidence>
<dbReference type="InterPro" id="IPR016181">
    <property type="entry name" value="Acyl_CoA_acyltransferase"/>
</dbReference>
<dbReference type="InterPro" id="IPR002993">
    <property type="entry name" value="ODC_AZ"/>
</dbReference>
<dbReference type="FunFam" id="3.40.630.60:FF:000001">
    <property type="entry name" value="Ornithine decarboxylase antizyme 1"/>
    <property type="match status" value="1"/>
</dbReference>
<dbReference type="SUPFAM" id="SSF55729">
    <property type="entry name" value="Acyl-CoA N-acyltransferases (Nat)"/>
    <property type="match status" value="1"/>
</dbReference>
<dbReference type="GeneTree" id="ENSGT00940000157725"/>
<dbReference type="PANTHER" id="PTHR10279:SF6">
    <property type="entry name" value="ORNITHINE DECARBOXYLASE ANTIZYME 2"/>
    <property type="match status" value="1"/>
</dbReference>
<dbReference type="GO" id="GO:0075523">
    <property type="term" value="P:viral translational frameshifting"/>
    <property type="evidence" value="ECO:0007669"/>
    <property type="project" value="UniProtKB-KW"/>
</dbReference>
<dbReference type="Ensembl" id="ENSPKIT00000013622.1">
    <property type="protein sequence ID" value="ENSPKIP00000032749.1"/>
    <property type="gene ID" value="ENSPKIG00000012684.1"/>
</dbReference>
<comment type="similarity">
    <text evidence="1">Belongs to the ODC antizyme family.</text>
</comment>
<reference evidence="4" key="1">
    <citation type="submission" date="2025-08" db="UniProtKB">
        <authorList>
            <consortium name="Ensembl"/>
        </authorList>
    </citation>
    <scope>IDENTIFICATION</scope>
</reference>
<evidence type="ECO:0000313" key="5">
    <source>
        <dbReference type="Proteomes" id="UP000261540"/>
    </source>
</evidence>
<dbReference type="PANTHER" id="PTHR10279">
    <property type="entry name" value="ORNITHINE DECARBOXYLASE ANTIZYME"/>
    <property type="match status" value="1"/>
</dbReference>
<name>A0A3B3SPS4_9TELE</name>
<comment type="subunit">
    <text evidence="2">Interacts with ODC1 and thereby sterically blocks ODC homodimerization.</text>
</comment>
<dbReference type="Gene3D" id="3.40.630.60">
    <property type="match status" value="1"/>
</dbReference>
<keyword evidence="3" id="KW-0688">Ribosomal frameshifting</keyword>
<keyword evidence="5" id="KW-1185">Reference proteome</keyword>
<dbReference type="GO" id="GO:0005737">
    <property type="term" value="C:cytoplasm"/>
    <property type="evidence" value="ECO:0007669"/>
    <property type="project" value="TreeGrafter"/>
</dbReference>
<dbReference type="InterPro" id="IPR038581">
    <property type="entry name" value="ODC_AZ_sf"/>
</dbReference>
<dbReference type="GO" id="GO:0045732">
    <property type="term" value="P:positive regulation of protein catabolic process"/>
    <property type="evidence" value="ECO:0007669"/>
    <property type="project" value="TreeGrafter"/>
</dbReference>
<reference evidence="4" key="2">
    <citation type="submission" date="2025-09" db="UniProtKB">
        <authorList>
            <consortium name="Ensembl"/>
        </authorList>
    </citation>
    <scope>IDENTIFICATION</scope>
</reference>
<evidence type="ECO:0000256" key="3">
    <source>
        <dbReference type="ARBA" id="ARBA00022758"/>
    </source>
</evidence>
<dbReference type="STRING" id="1676925.ENSPKIP00000032749"/>